<keyword evidence="4 9" id="KW-1133">Transmembrane helix</keyword>
<dbReference type="InterPro" id="IPR036291">
    <property type="entry name" value="NAD(P)-bd_dom_sf"/>
</dbReference>
<dbReference type="Pfam" id="PF00389">
    <property type="entry name" value="2-Hacid_dh"/>
    <property type="match status" value="1"/>
</dbReference>
<keyword evidence="13" id="KW-1185">Reference proteome</keyword>
<name>A0ABW2EMJ7_9BACI</name>
<reference evidence="13" key="1">
    <citation type="journal article" date="2019" name="Int. J. Syst. Evol. Microbiol.">
        <title>The Global Catalogue of Microorganisms (GCM) 10K type strain sequencing project: providing services to taxonomists for standard genome sequencing and annotation.</title>
        <authorList>
            <consortium name="The Broad Institute Genomics Platform"/>
            <consortium name="The Broad Institute Genome Sequencing Center for Infectious Disease"/>
            <person name="Wu L."/>
            <person name="Ma J."/>
        </authorList>
    </citation>
    <scope>NUCLEOTIDE SEQUENCE [LARGE SCALE GENOMIC DNA]</scope>
    <source>
        <strain evidence="13">CGMCC 4.1621</strain>
    </source>
</reference>
<evidence type="ECO:0000256" key="4">
    <source>
        <dbReference type="ARBA" id="ARBA00022989"/>
    </source>
</evidence>
<dbReference type="CDD" id="cd05299">
    <property type="entry name" value="CtBP_dh"/>
    <property type="match status" value="1"/>
</dbReference>
<dbReference type="PANTHER" id="PTHR43761:SF1">
    <property type="entry name" value="D-ISOMER SPECIFIC 2-HYDROXYACID DEHYDROGENASE CATALYTIC DOMAIN-CONTAINING PROTEIN-RELATED"/>
    <property type="match status" value="1"/>
</dbReference>
<proteinExistence type="inferred from homology"/>
<evidence type="ECO:0000256" key="6">
    <source>
        <dbReference type="ARBA" id="ARBA00023027"/>
    </source>
</evidence>
<dbReference type="Pfam" id="PF02826">
    <property type="entry name" value="2-Hacid_dh_C"/>
    <property type="match status" value="1"/>
</dbReference>
<dbReference type="InterPro" id="IPR006139">
    <property type="entry name" value="D-isomer_2_OHA_DH_cat_dom"/>
</dbReference>
<comment type="similarity">
    <text evidence="2 8">Belongs to the D-isomer specific 2-hydroxyacid dehydrogenase family.</text>
</comment>
<dbReference type="Pfam" id="PF03547">
    <property type="entry name" value="Mem_trans"/>
    <property type="match status" value="1"/>
</dbReference>
<dbReference type="InterPro" id="IPR004776">
    <property type="entry name" value="Mem_transp_PIN-like"/>
</dbReference>
<dbReference type="InterPro" id="IPR050418">
    <property type="entry name" value="D-iso_2-hydroxyacid_DH_PdxB"/>
</dbReference>
<evidence type="ECO:0000256" key="9">
    <source>
        <dbReference type="SAM" id="Phobius"/>
    </source>
</evidence>
<dbReference type="PROSITE" id="PS00671">
    <property type="entry name" value="D_2_HYDROXYACID_DH_3"/>
    <property type="match status" value="1"/>
</dbReference>
<dbReference type="Gene3D" id="3.40.50.720">
    <property type="entry name" value="NAD(P)-binding Rossmann-like Domain"/>
    <property type="match status" value="2"/>
</dbReference>
<evidence type="ECO:0000256" key="1">
    <source>
        <dbReference type="ARBA" id="ARBA00004141"/>
    </source>
</evidence>
<dbReference type="InterPro" id="IPR029753">
    <property type="entry name" value="D-isomer_DH_CS"/>
</dbReference>
<dbReference type="Proteomes" id="UP001596410">
    <property type="component" value="Unassembled WGS sequence"/>
</dbReference>
<comment type="caution">
    <text evidence="12">The sequence shown here is derived from an EMBL/GenBank/DDBJ whole genome shotgun (WGS) entry which is preliminary data.</text>
</comment>
<feature type="transmembrane region" description="Helical" evidence="9">
    <location>
        <begin position="58"/>
        <end position="79"/>
    </location>
</feature>
<accession>A0ABW2EMJ7</accession>
<evidence type="ECO:0000259" key="10">
    <source>
        <dbReference type="Pfam" id="PF00389"/>
    </source>
</evidence>
<dbReference type="InterPro" id="IPR043322">
    <property type="entry name" value="CtBP"/>
</dbReference>
<feature type="domain" description="D-isomer specific 2-hydroxyacid dehydrogenase catalytic" evidence="10">
    <location>
        <begin position="144"/>
        <end position="442"/>
    </location>
</feature>
<feature type="domain" description="D-isomer specific 2-hydroxyacid dehydrogenase NAD-binding" evidence="11">
    <location>
        <begin position="238"/>
        <end position="410"/>
    </location>
</feature>
<evidence type="ECO:0000256" key="3">
    <source>
        <dbReference type="ARBA" id="ARBA00022692"/>
    </source>
</evidence>
<sequence>MTVFIQVVLPVLLIFAAGYLIQKLAKLDIKSVSTIALYVMLPCLVFKTFYEAELNGEYLMMLVFSILLLISILVINKIVSKVRNYDSSTESGLILSTAFMNSGNYGAPIILFAFGINECIFRSEKIKERFLMRVIVTDYEYDTLQPEEKVMKEHGIELVAHQCKTEEEVIEACRYADGIISQYAQITKRVINELQQCQVIARYGIGYDSVDVEAASERGISVCNVTDYCLDEVSDHTMALLLSLSRKAPFLSSKVKEGEWDFNQGKPITRLNKQTLGLVGFGNIPRKVAAKAAVFGLDIVVYDPFVKEANGVKLVSFDELLKVSDYVSVHAPLNKQTEGMMNVDAFKKMKPNAMVINTARGPLIEEDDLIDALNKKEISGAALDVMTVEPPEDNHPLRNMDQVIITPHVAWYSQEAELDLKTKAAKNVASVLSGERPAYLVNPLD</sequence>
<feature type="transmembrane region" description="Helical" evidence="9">
    <location>
        <begin position="34"/>
        <end position="52"/>
    </location>
</feature>
<organism evidence="12 13">
    <name type="scientific">Halobacillus seohaensis</name>
    <dbReference type="NCBI Taxonomy" id="447421"/>
    <lineage>
        <taxon>Bacteria</taxon>
        <taxon>Bacillati</taxon>
        <taxon>Bacillota</taxon>
        <taxon>Bacilli</taxon>
        <taxon>Bacillales</taxon>
        <taxon>Bacillaceae</taxon>
        <taxon>Halobacillus</taxon>
    </lineage>
</organism>
<protein>
    <submittedName>
        <fullName evidence="12">NAD(P)-dependent oxidoreductase</fullName>
    </submittedName>
</protein>
<feature type="transmembrane region" description="Helical" evidence="9">
    <location>
        <begin position="6"/>
        <end position="22"/>
    </location>
</feature>
<evidence type="ECO:0000313" key="12">
    <source>
        <dbReference type="EMBL" id="MFC7062161.1"/>
    </source>
</evidence>
<evidence type="ECO:0000256" key="5">
    <source>
        <dbReference type="ARBA" id="ARBA00023002"/>
    </source>
</evidence>
<evidence type="ECO:0000259" key="11">
    <source>
        <dbReference type="Pfam" id="PF02826"/>
    </source>
</evidence>
<keyword evidence="3 9" id="KW-0812">Transmembrane</keyword>
<keyword evidence="7 9" id="KW-0472">Membrane</keyword>
<dbReference type="EMBL" id="JBHSZV010000025">
    <property type="protein sequence ID" value="MFC7062161.1"/>
    <property type="molecule type" value="Genomic_DNA"/>
</dbReference>
<keyword evidence="5 8" id="KW-0560">Oxidoreductase</keyword>
<dbReference type="PANTHER" id="PTHR43761">
    <property type="entry name" value="D-ISOMER SPECIFIC 2-HYDROXYACID DEHYDROGENASE FAMILY PROTEIN (AFU_ORTHOLOGUE AFUA_1G13630)"/>
    <property type="match status" value="1"/>
</dbReference>
<dbReference type="SUPFAM" id="SSF51735">
    <property type="entry name" value="NAD(P)-binding Rossmann-fold domains"/>
    <property type="match status" value="1"/>
</dbReference>
<dbReference type="RefSeq" id="WP_204708100.1">
    <property type="nucleotide sequence ID" value="NZ_JBHSZV010000025.1"/>
</dbReference>
<feature type="transmembrane region" description="Helical" evidence="9">
    <location>
        <begin position="91"/>
        <end position="116"/>
    </location>
</feature>
<comment type="subcellular location">
    <subcellularLocation>
        <location evidence="1">Membrane</location>
        <topology evidence="1">Multi-pass membrane protein</topology>
    </subcellularLocation>
</comment>
<dbReference type="InterPro" id="IPR006140">
    <property type="entry name" value="D-isomer_DH_NAD-bd"/>
</dbReference>
<evidence type="ECO:0000256" key="8">
    <source>
        <dbReference type="RuleBase" id="RU003719"/>
    </source>
</evidence>
<evidence type="ECO:0000256" key="7">
    <source>
        <dbReference type="ARBA" id="ARBA00023136"/>
    </source>
</evidence>
<dbReference type="SUPFAM" id="SSF52283">
    <property type="entry name" value="Formate/glycerate dehydrogenase catalytic domain-like"/>
    <property type="match status" value="1"/>
</dbReference>
<keyword evidence="6" id="KW-0520">NAD</keyword>
<evidence type="ECO:0000313" key="13">
    <source>
        <dbReference type="Proteomes" id="UP001596410"/>
    </source>
</evidence>
<gene>
    <name evidence="12" type="ORF">ACFQIC_09855</name>
</gene>
<evidence type="ECO:0000256" key="2">
    <source>
        <dbReference type="ARBA" id="ARBA00005854"/>
    </source>
</evidence>